<dbReference type="Pfam" id="PF02983">
    <property type="entry name" value="Pro_Al_protease"/>
    <property type="match status" value="1"/>
</dbReference>
<dbReference type="InterPro" id="IPR033116">
    <property type="entry name" value="TRYPSIN_SER"/>
</dbReference>
<dbReference type="EMBL" id="FOFV01000012">
    <property type="protein sequence ID" value="SER86246.1"/>
    <property type="molecule type" value="Genomic_DNA"/>
</dbReference>
<gene>
    <name evidence="12" type="ORF">SAMN04488000_112227</name>
</gene>
<dbReference type="InterPro" id="IPR001254">
    <property type="entry name" value="Trypsin_dom"/>
</dbReference>
<evidence type="ECO:0000256" key="4">
    <source>
        <dbReference type="ARBA" id="ARBA00022801"/>
    </source>
</evidence>
<evidence type="ECO:0000256" key="5">
    <source>
        <dbReference type="ARBA" id="ARBA00022825"/>
    </source>
</evidence>
<feature type="disulfide bond" evidence="9">
    <location>
        <begin position="123"/>
        <end position="144"/>
    </location>
</feature>
<feature type="disulfide bond" evidence="9">
    <location>
        <begin position="249"/>
        <end position="277"/>
    </location>
</feature>
<organism evidence="12 13">
    <name type="scientific">Lentzea albida</name>
    <dbReference type="NCBI Taxonomy" id="65499"/>
    <lineage>
        <taxon>Bacteria</taxon>
        <taxon>Bacillati</taxon>
        <taxon>Actinomycetota</taxon>
        <taxon>Actinomycetes</taxon>
        <taxon>Pseudonocardiales</taxon>
        <taxon>Pseudonocardiaceae</taxon>
        <taxon>Lentzea</taxon>
    </lineage>
</organism>
<keyword evidence="5" id="KW-0720">Serine protease</keyword>
<dbReference type="RefSeq" id="WP_089921458.1">
    <property type="nucleotide sequence ID" value="NZ_FOFV01000012.1"/>
</dbReference>
<keyword evidence="6" id="KW-0865">Zymogen</keyword>
<dbReference type="Gene3D" id="2.40.10.10">
    <property type="entry name" value="Trypsin-like serine proteases"/>
    <property type="match status" value="2"/>
</dbReference>
<evidence type="ECO:0000256" key="2">
    <source>
        <dbReference type="ARBA" id="ARBA00022670"/>
    </source>
</evidence>
<evidence type="ECO:0000313" key="13">
    <source>
        <dbReference type="Proteomes" id="UP000199503"/>
    </source>
</evidence>
<keyword evidence="2 12" id="KW-0645">Protease</keyword>
<dbReference type="SUPFAM" id="SSF50494">
    <property type="entry name" value="Trypsin-like serine proteases"/>
    <property type="match status" value="1"/>
</dbReference>
<feature type="domain" description="Peptidase S1" evidence="10">
    <location>
        <begin position="137"/>
        <end position="293"/>
    </location>
</feature>
<dbReference type="GO" id="GO:0004252">
    <property type="term" value="F:serine-type endopeptidase activity"/>
    <property type="evidence" value="ECO:0007669"/>
    <property type="project" value="InterPro"/>
</dbReference>
<dbReference type="OrthoDB" id="8781117at2"/>
<evidence type="ECO:0000256" key="3">
    <source>
        <dbReference type="ARBA" id="ARBA00022729"/>
    </source>
</evidence>
<dbReference type="PROSITE" id="PS00134">
    <property type="entry name" value="TRYPSIN_HIS"/>
    <property type="match status" value="1"/>
</dbReference>
<keyword evidence="4" id="KW-0378">Hydrolase</keyword>
<evidence type="ECO:0000256" key="8">
    <source>
        <dbReference type="PIRSR" id="PIRSR001134-1"/>
    </source>
</evidence>
<feature type="active site" description="Charge relay system" evidence="8">
    <location>
        <position position="143"/>
    </location>
</feature>
<dbReference type="InterPro" id="IPR009003">
    <property type="entry name" value="Peptidase_S1_PA"/>
</dbReference>
<dbReference type="InterPro" id="IPR001316">
    <property type="entry name" value="Pept_S1A_streptogrisin"/>
</dbReference>
<dbReference type="GO" id="GO:0006508">
    <property type="term" value="P:proteolysis"/>
    <property type="evidence" value="ECO:0007669"/>
    <property type="project" value="UniProtKB-KW"/>
</dbReference>
<dbReference type="AlphaFoldDB" id="A0A1H9SMN4"/>
<dbReference type="Proteomes" id="UP000199503">
    <property type="component" value="Unassembled WGS sequence"/>
</dbReference>
<dbReference type="InterPro" id="IPR018114">
    <property type="entry name" value="TRYPSIN_HIS"/>
</dbReference>
<protein>
    <submittedName>
        <fullName evidence="12">Alpha-lytic protease prodomain-containing protein</fullName>
    </submittedName>
</protein>
<keyword evidence="7 9" id="KW-1015">Disulfide bond</keyword>
<dbReference type="Pfam" id="PF00089">
    <property type="entry name" value="Trypsin"/>
    <property type="match status" value="1"/>
</dbReference>
<feature type="active site" description="Charge relay system" evidence="8">
    <location>
        <position position="173"/>
    </location>
</feature>
<dbReference type="GO" id="GO:0005576">
    <property type="term" value="C:extracellular region"/>
    <property type="evidence" value="ECO:0007669"/>
    <property type="project" value="InterPro"/>
</dbReference>
<evidence type="ECO:0000259" key="10">
    <source>
        <dbReference type="Pfam" id="PF00089"/>
    </source>
</evidence>
<reference evidence="13" key="1">
    <citation type="submission" date="2016-10" db="EMBL/GenBank/DDBJ databases">
        <authorList>
            <person name="Varghese N."/>
            <person name="Submissions S."/>
        </authorList>
    </citation>
    <scope>NUCLEOTIDE SEQUENCE [LARGE SCALE GENOMIC DNA]</scope>
    <source>
        <strain evidence="13">DSM 44437</strain>
    </source>
</reference>
<feature type="active site" description="Charge relay system" evidence="8">
    <location>
        <position position="255"/>
    </location>
</feature>
<evidence type="ECO:0000256" key="9">
    <source>
        <dbReference type="PIRSR" id="PIRSR001134-2"/>
    </source>
</evidence>
<evidence type="ECO:0000256" key="6">
    <source>
        <dbReference type="ARBA" id="ARBA00023145"/>
    </source>
</evidence>
<name>A0A1H9SMN4_9PSEU</name>
<dbReference type="PROSITE" id="PS00135">
    <property type="entry name" value="TRYPSIN_SER"/>
    <property type="match status" value="1"/>
</dbReference>
<keyword evidence="13" id="KW-1185">Reference proteome</keyword>
<evidence type="ECO:0000313" key="12">
    <source>
        <dbReference type="EMBL" id="SER86246.1"/>
    </source>
</evidence>
<sequence>MGKHHDDHRRGKVIAGAIGLVALAITGATFTASQAAPQVRTSPEKATETLREKASVTGTAWAVDPATNEVLVTADSTVTGAKWDNLVATVDAMGAGVKLQRTSGEFRLFAEGGDAIFAGGSRCSLGFNVVTGNGSPAILTAGHCTAAGRQFSLTPGGRAAATVARSTFPGAGDFALLTYNNRNTDAPSEVDTGNGRRVRIERAAEARVGLQVQRMGSTTGLRSGRVTGLNATVNYPEGRVTGLIQTTVCAEGGDSGGPMFTNNGNAIGITSGGSGNCRTGGVTFFQPVTRALAAVGARIG</sequence>
<proteinExistence type="inferred from homology"/>
<dbReference type="InterPro" id="IPR043504">
    <property type="entry name" value="Peptidase_S1_PA_chymotrypsin"/>
</dbReference>
<dbReference type="PRINTS" id="PR00861">
    <property type="entry name" value="ALYTICPTASE"/>
</dbReference>
<feature type="domain" description="Peptidase S1A alpha-lytic prodomain" evidence="11">
    <location>
        <begin position="45"/>
        <end position="92"/>
    </location>
</feature>
<accession>A0A1H9SMN4</accession>
<dbReference type="InterPro" id="IPR004236">
    <property type="entry name" value="Pept_S1_alpha_lytic"/>
</dbReference>
<evidence type="ECO:0000256" key="7">
    <source>
        <dbReference type="ARBA" id="ARBA00023157"/>
    </source>
</evidence>
<evidence type="ECO:0000259" key="11">
    <source>
        <dbReference type="Pfam" id="PF02983"/>
    </source>
</evidence>
<dbReference type="PIRSF" id="PIRSF001134">
    <property type="entry name" value="Streptogrisin"/>
    <property type="match status" value="1"/>
</dbReference>
<dbReference type="STRING" id="65499.SAMN04488000_112227"/>
<comment type="similarity">
    <text evidence="1">Belongs to the peptidase S1 family.</text>
</comment>
<evidence type="ECO:0000256" key="1">
    <source>
        <dbReference type="ARBA" id="ARBA00007664"/>
    </source>
</evidence>
<keyword evidence="3" id="KW-0732">Signal</keyword>
<dbReference type="CDD" id="cd21112">
    <property type="entry name" value="alphaLP-like"/>
    <property type="match status" value="1"/>
</dbReference>